<protein>
    <submittedName>
        <fullName evidence="1">Uncharacterized protein</fullName>
    </submittedName>
</protein>
<proteinExistence type="predicted"/>
<reference evidence="1" key="1">
    <citation type="submission" date="2014-11" db="EMBL/GenBank/DDBJ databases">
        <authorList>
            <person name="Amaro Gonzalez C."/>
        </authorList>
    </citation>
    <scope>NUCLEOTIDE SEQUENCE</scope>
</reference>
<accession>A0A0E9WFA0</accession>
<dbReference type="AlphaFoldDB" id="A0A0E9WFA0"/>
<reference evidence="1" key="2">
    <citation type="journal article" date="2015" name="Fish Shellfish Immunol.">
        <title>Early steps in the European eel (Anguilla anguilla)-Vibrio vulnificus interaction in the gills: Role of the RtxA13 toxin.</title>
        <authorList>
            <person name="Callol A."/>
            <person name="Pajuelo D."/>
            <person name="Ebbesson L."/>
            <person name="Teles M."/>
            <person name="MacKenzie S."/>
            <person name="Amaro C."/>
        </authorList>
    </citation>
    <scope>NUCLEOTIDE SEQUENCE</scope>
</reference>
<dbReference type="EMBL" id="GBXM01019606">
    <property type="protein sequence ID" value="JAH88971.1"/>
    <property type="molecule type" value="Transcribed_RNA"/>
</dbReference>
<evidence type="ECO:0000313" key="1">
    <source>
        <dbReference type="EMBL" id="JAH88971.1"/>
    </source>
</evidence>
<sequence>MYIQCCSFYTVFYTTHKSIYQLILIRINFQNISAFYFEYIDLFEKIINASK</sequence>
<name>A0A0E9WFA0_ANGAN</name>
<organism evidence="1">
    <name type="scientific">Anguilla anguilla</name>
    <name type="common">European freshwater eel</name>
    <name type="synonym">Muraena anguilla</name>
    <dbReference type="NCBI Taxonomy" id="7936"/>
    <lineage>
        <taxon>Eukaryota</taxon>
        <taxon>Metazoa</taxon>
        <taxon>Chordata</taxon>
        <taxon>Craniata</taxon>
        <taxon>Vertebrata</taxon>
        <taxon>Euteleostomi</taxon>
        <taxon>Actinopterygii</taxon>
        <taxon>Neopterygii</taxon>
        <taxon>Teleostei</taxon>
        <taxon>Anguilliformes</taxon>
        <taxon>Anguillidae</taxon>
        <taxon>Anguilla</taxon>
    </lineage>
</organism>